<evidence type="ECO:0000313" key="8">
    <source>
        <dbReference type="EMBL" id="MBE6059808.1"/>
    </source>
</evidence>
<protein>
    <recommendedName>
        <fullName evidence="7">Flagellar protein FliT</fullName>
    </recommendedName>
</protein>
<reference evidence="8" key="1">
    <citation type="submission" date="2019-04" db="EMBL/GenBank/DDBJ databases">
        <title>Evolution of Biomass-Degrading Anaerobic Consortia Revealed by Metagenomics.</title>
        <authorList>
            <person name="Peng X."/>
        </authorList>
    </citation>
    <scope>NUCLEOTIDE SEQUENCE</scope>
    <source>
        <strain evidence="8">SIG254</strain>
    </source>
</reference>
<comment type="similarity">
    <text evidence="6">Belongs to the bacillales FliT family.</text>
</comment>
<evidence type="ECO:0000256" key="6">
    <source>
        <dbReference type="ARBA" id="ARBA00093785"/>
    </source>
</evidence>
<dbReference type="EMBL" id="SVCM01000073">
    <property type="protein sequence ID" value="MBE6059808.1"/>
    <property type="molecule type" value="Genomic_DNA"/>
</dbReference>
<comment type="function">
    <text evidence="5">May act as an export chaperone for the filament capping protein FliD.</text>
</comment>
<evidence type="ECO:0000256" key="4">
    <source>
        <dbReference type="ARBA" id="ARBA00023186"/>
    </source>
</evidence>
<keyword evidence="4" id="KW-0143">Chaperone</keyword>
<keyword evidence="2" id="KW-0963">Cytoplasm</keyword>
<keyword evidence="3" id="KW-1005">Bacterial flagellum biogenesis</keyword>
<dbReference type="Pfam" id="PF05400">
    <property type="entry name" value="FliT"/>
    <property type="match status" value="1"/>
</dbReference>
<evidence type="ECO:0000256" key="1">
    <source>
        <dbReference type="ARBA" id="ARBA00004514"/>
    </source>
</evidence>
<sequence length="109" mass="13061">MELKELLLRYKEITEKFIEAIKNDEEADKFLVERTEIIEEMNGMDIKKEELKKVVEEINLLTVEKEAFNTLNEERSKIKDEIFQLKKSKRAVFAYENKFNGINFINKEI</sequence>
<organism evidence="8 9">
    <name type="scientific">Clostridium sulfidigenes</name>
    <dbReference type="NCBI Taxonomy" id="318464"/>
    <lineage>
        <taxon>Bacteria</taxon>
        <taxon>Bacillati</taxon>
        <taxon>Bacillota</taxon>
        <taxon>Clostridia</taxon>
        <taxon>Eubacteriales</taxon>
        <taxon>Clostridiaceae</taxon>
        <taxon>Clostridium</taxon>
    </lineage>
</organism>
<dbReference type="Proteomes" id="UP000768462">
    <property type="component" value="Unassembled WGS sequence"/>
</dbReference>
<evidence type="ECO:0000256" key="5">
    <source>
        <dbReference type="ARBA" id="ARBA00093765"/>
    </source>
</evidence>
<comment type="caution">
    <text evidence="8">The sequence shown here is derived from an EMBL/GenBank/DDBJ whole genome shotgun (WGS) entry which is preliminary data.</text>
</comment>
<name>A0A927W9U9_9CLOT</name>
<comment type="subcellular location">
    <subcellularLocation>
        <location evidence="1">Cytoplasm</location>
        <location evidence="1">Cytosol</location>
    </subcellularLocation>
</comment>
<evidence type="ECO:0000313" key="9">
    <source>
        <dbReference type="Proteomes" id="UP000768462"/>
    </source>
</evidence>
<evidence type="ECO:0000256" key="3">
    <source>
        <dbReference type="ARBA" id="ARBA00022795"/>
    </source>
</evidence>
<accession>A0A927W9U9</accession>
<dbReference type="AlphaFoldDB" id="A0A927W9U9"/>
<proteinExistence type="inferred from homology"/>
<evidence type="ECO:0000256" key="2">
    <source>
        <dbReference type="ARBA" id="ARBA00022490"/>
    </source>
</evidence>
<evidence type="ECO:0000256" key="7">
    <source>
        <dbReference type="ARBA" id="ARBA00093797"/>
    </source>
</evidence>
<gene>
    <name evidence="8" type="ORF">E7215_06500</name>
</gene>
<dbReference type="InterPro" id="IPR008622">
    <property type="entry name" value="FliT"/>
</dbReference>